<dbReference type="Proteomes" id="UP000183223">
    <property type="component" value="Unassembled WGS sequence"/>
</dbReference>
<evidence type="ECO:0000313" key="1">
    <source>
        <dbReference type="EMBL" id="SCZ71132.1"/>
    </source>
</evidence>
<sequence>MKKADDVQLIRGGKGKGACPAGKLCLYTHVSYNQEDTDGNILAIGPDIQLDEAQLASYGFIVGGRHGVSGVVNKMSKAGTLVSGLHINGETLRVEAGTDFPDLTKHTFPGGGTWNDATRSVVSAPVERVTLIIMLENGISLAVDQTIETQLKIKNESAVAVNGATIDFVSGDPAKVSVGNFNRTVNIPANDTVTVKIPLTGHSKGSTTLTAHLHTPLGIINHGDNVKKTNANVTERSVTIRMLMARQMEITGGVLSYAPLDIRNESNIEIAGVVLEPVSGNTAVLTVGEFNTTVTLPAADTLRVNIPVTGVNAGTALLATSLTLPSGIINAGDSQIQSQVTVVTVRDLNVDQKLLGHWQKVWDQPEWIYNYELTLKSESLRVVKWRLTFLLQKGAVLDPDWLETQKDWLEVDGETEGFIALINKTGHTIDPGVELKLAVQLLYPRKADEYNELYNLRLRQEL</sequence>
<dbReference type="AlphaFoldDB" id="A0A1G5RAL0"/>
<organism evidence="1 2">
    <name type="scientific">Photorhabdus luminescens</name>
    <name type="common">Xenorhabdus luminescens</name>
    <dbReference type="NCBI Taxonomy" id="29488"/>
    <lineage>
        <taxon>Bacteria</taxon>
        <taxon>Pseudomonadati</taxon>
        <taxon>Pseudomonadota</taxon>
        <taxon>Gammaproteobacteria</taxon>
        <taxon>Enterobacterales</taxon>
        <taxon>Morganellaceae</taxon>
        <taxon>Photorhabdus</taxon>
    </lineage>
</organism>
<dbReference type="EMBL" id="FMWJ01000022">
    <property type="protein sequence ID" value="SCZ71132.1"/>
    <property type="molecule type" value="Genomic_DNA"/>
</dbReference>
<gene>
    <name evidence="1" type="ORF">SAMN02982990_03664</name>
</gene>
<protein>
    <submittedName>
        <fullName evidence="1">Uncharacterized protein</fullName>
    </submittedName>
</protein>
<name>A0A1G5RAL0_PHOLU</name>
<accession>A0A1G5RAL0</accession>
<dbReference type="GeneID" id="45655871"/>
<dbReference type="RefSeq" id="WP_049582883.1">
    <property type="nucleotide sequence ID" value="NZ_CAWQXX010000020.1"/>
</dbReference>
<keyword evidence="2" id="KW-1185">Reference proteome</keyword>
<proteinExistence type="predicted"/>
<dbReference type="OrthoDB" id="6464977at2"/>
<reference evidence="2" key="1">
    <citation type="submission" date="2016-10" db="EMBL/GenBank/DDBJ databases">
        <authorList>
            <person name="Varghese N."/>
            <person name="Submissions S."/>
        </authorList>
    </citation>
    <scope>NUCLEOTIDE SEQUENCE [LARGE SCALE GENOMIC DNA]</scope>
    <source>
        <strain evidence="2">ATCC 29999</strain>
    </source>
</reference>
<evidence type="ECO:0000313" key="2">
    <source>
        <dbReference type="Proteomes" id="UP000183223"/>
    </source>
</evidence>